<accession>A0A4R8RAB4</accession>
<proteinExistence type="predicted"/>
<feature type="transmembrane region" description="Helical" evidence="1">
    <location>
        <begin position="95"/>
        <end position="115"/>
    </location>
</feature>
<organism evidence="2 3">
    <name type="scientific">Mycobacteroides franklinii</name>
    <dbReference type="NCBI Taxonomy" id="948102"/>
    <lineage>
        <taxon>Bacteria</taxon>
        <taxon>Bacillati</taxon>
        <taxon>Actinomycetota</taxon>
        <taxon>Actinomycetes</taxon>
        <taxon>Mycobacteriales</taxon>
        <taxon>Mycobacteriaceae</taxon>
        <taxon>Mycobacteroides</taxon>
    </lineage>
</organism>
<keyword evidence="1" id="KW-0472">Membrane</keyword>
<protein>
    <recommendedName>
        <fullName evidence="4">DUF4013 domain-containing protein</fullName>
    </recommendedName>
</protein>
<feature type="transmembrane region" description="Helical" evidence="1">
    <location>
        <begin position="121"/>
        <end position="139"/>
    </location>
</feature>
<evidence type="ECO:0008006" key="4">
    <source>
        <dbReference type="Google" id="ProtNLM"/>
    </source>
</evidence>
<keyword evidence="1" id="KW-0812">Transmembrane</keyword>
<comment type="caution">
    <text evidence="2">The sequence shown here is derived from an EMBL/GenBank/DDBJ whole genome shotgun (WGS) entry which is preliminary data.</text>
</comment>
<keyword evidence="1" id="KW-1133">Transmembrane helix</keyword>
<sequence length="217" mass="22596">MWVLAIGVPFAILYFILIAALMATAGTGTYEDGSTSYSYENSSSLGAGTTVLMFVIGIAVAAVGFYMAASITAVNLDVADGKPVSFGSFFRARNFGAFVGTALLVGLGTVIGLFLLIIPGMVFAFFAQYAVFFTVDRGLGPVDAIKASFRIVKDNLGPVFLVYLIVALISFAASMAASVTFGLGAFIAVPIQIALSGLIHVYTYRRLTGGVIAPAPV</sequence>
<reference evidence="2 3" key="1">
    <citation type="journal article" date="2019" name="Sci. Rep.">
        <title>Extended insight into the Mycobacterium chelonae-abscessus complex through whole genome sequencing of Mycobacterium salmoniphilum outbreak and Mycobacterium salmoniphilum-like strains.</title>
        <authorList>
            <person name="Behra P.R.K."/>
            <person name="Das S."/>
            <person name="Pettersson B.M.F."/>
            <person name="Shirreff L."/>
            <person name="DuCote T."/>
            <person name="Jacobsson K.G."/>
            <person name="Ennis D.G."/>
            <person name="Kirsebom L.A."/>
        </authorList>
    </citation>
    <scope>NUCLEOTIDE SEQUENCE [LARGE SCALE GENOMIC DNA]</scope>
    <source>
        <strain evidence="2 3">CCUG 63697</strain>
    </source>
</reference>
<dbReference type="PANTHER" id="PTHR40076">
    <property type="entry name" value="MEMBRANE PROTEIN-RELATED"/>
    <property type="match status" value="1"/>
</dbReference>
<evidence type="ECO:0000256" key="1">
    <source>
        <dbReference type="SAM" id="Phobius"/>
    </source>
</evidence>
<feature type="transmembrane region" description="Helical" evidence="1">
    <location>
        <begin position="49"/>
        <end position="74"/>
    </location>
</feature>
<name>A0A4R8RAB4_9MYCO</name>
<evidence type="ECO:0000313" key="3">
    <source>
        <dbReference type="Proteomes" id="UP000295165"/>
    </source>
</evidence>
<dbReference type="AlphaFoldDB" id="A0A4R8RAB4"/>
<gene>
    <name evidence="2" type="ORF">CCUG63697_00311</name>
</gene>
<evidence type="ECO:0000313" key="2">
    <source>
        <dbReference type="EMBL" id="TDZ53272.1"/>
    </source>
</evidence>
<feature type="transmembrane region" description="Helical" evidence="1">
    <location>
        <begin position="160"/>
        <end position="177"/>
    </location>
</feature>
<dbReference type="PANTHER" id="PTHR40076:SF1">
    <property type="entry name" value="MEMBRANE PROTEIN"/>
    <property type="match status" value="1"/>
</dbReference>
<dbReference type="EMBL" id="PECC01000021">
    <property type="protein sequence ID" value="TDZ53272.1"/>
    <property type="molecule type" value="Genomic_DNA"/>
</dbReference>
<feature type="transmembrane region" description="Helical" evidence="1">
    <location>
        <begin position="183"/>
        <end position="202"/>
    </location>
</feature>
<dbReference type="InterPro" id="IPR010380">
    <property type="entry name" value="DUF975"/>
</dbReference>
<dbReference type="Proteomes" id="UP000295165">
    <property type="component" value="Unassembled WGS sequence"/>
</dbReference>
<keyword evidence="3" id="KW-1185">Reference proteome</keyword>